<accession>A0A1J5NPE1</accession>
<sequence length="415" mass="47681">MRQYVANRKRELQAEKEEKYLRLEHQPGEAQVDFGTTKVIWEGEIREIKYLAFSFPHSNAGFCVPVPGENMECFLHALIQVFTWINGVPQYICFDNLAAAVVSIGKGQNRKLTETFRRFMLHYRFEAAFCNAGKGNEKGNVENKVGYSHRNWLLPYPEVTSYEQLTAELYRRAITDMQRSHYEKGRPIAALWEEDKKALLPLPAVPFEPVRLATARINKYGQFHCGDEVYALPSAAVGETVLIKLWWDRAEVFNRHNEHLAVFPRHYTLKTQPIDWQGYFSIFVRKPRGARHATMYRFLPQEVKDYLEGCEPQGYRRRLELIYSFLQEGYCLDLIARALADTPPGKGDDSGFIRHKLYRLAHPETELPALNEIYTPASVRGYNPVTDVYDQLLPQTRVSGGDANGHSPGDLAGTM</sequence>
<protein>
    <recommendedName>
        <fullName evidence="4">Integrase core domain protein</fullName>
    </recommendedName>
</protein>
<evidence type="ECO:0000256" key="1">
    <source>
        <dbReference type="SAM" id="MobiDB-lite"/>
    </source>
</evidence>
<dbReference type="AlphaFoldDB" id="A0A1J5NPE1"/>
<proteinExistence type="predicted"/>
<dbReference type="PANTHER" id="PTHR35004">
    <property type="entry name" value="TRANSPOSASE RV3428C-RELATED"/>
    <property type="match status" value="1"/>
</dbReference>
<dbReference type="EMBL" id="MDDC01000032">
    <property type="protein sequence ID" value="OIQ53733.1"/>
    <property type="molecule type" value="Genomic_DNA"/>
</dbReference>
<name>A0A1J5NPE1_NEOTH</name>
<feature type="region of interest" description="Disordered" evidence="1">
    <location>
        <begin position="396"/>
        <end position="415"/>
    </location>
</feature>
<evidence type="ECO:0000313" key="2">
    <source>
        <dbReference type="EMBL" id="OIQ53733.1"/>
    </source>
</evidence>
<dbReference type="NCBIfam" id="NF033546">
    <property type="entry name" value="transpos_IS21"/>
    <property type="match status" value="1"/>
</dbReference>
<organism evidence="2 3">
    <name type="scientific">Neomoorella thermoacetica</name>
    <name type="common">Clostridium thermoaceticum</name>
    <dbReference type="NCBI Taxonomy" id="1525"/>
    <lineage>
        <taxon>Bacteria</taxon>
        <taxon>Bacillati</taxon>
        <taxon>Bacillota</taxon>
        <taxon>Clostridia</taxon>
        <taxon>Neomoorellales</taxon>
        <taxon>Neomoorellaceae</taxon>
        <taxon>Neomoorella</taxon>
    </lineage>
</organism>
<evidence type="ECO:0000313" key="3">
    <source>
        <dbReference type="Proteomes" id="UP000182811"/>
    </source>
</evidence>
<dbReference type="Proteomes" id="UP000182811">
    <property type="component" value="Unassembled WGS sequence"/>
</dbReference>
<comment type="caution">
    <text evidence="2">The sequence shown here is derived from an EMBL/GenBank/DDBJ whole genome shotgun (WGS) entry which is preliminary data.</text>
</comment>
<gene>
    <name evidence="2" type="ORF">MOTE_24870</name>
</gene>
<reference evidence="2 3" key="1">
    <citation type="submission" date="2016-08" db="EMBL/GenBank/DDBJ databases">
        <title>Genome-based comparison of Moorella thermoacetic strains.</title>
        <authorList>
            <person name="Poehlein A."/>
            <person name="Bengelsdorf F.R."/>
            <person name="Esser C."/>
            <person name="Duerre P."/>
            <person name="Daniel R."/>
        </authorList>
    </citation>
    <scope>NUCLEOTIDE SEQUENCE [LARGE SCALE GENOMIC DNA]</scope>
    <source>
        <strain evidence="2 3">DSM 21394</strain>
    </source>
</reference>
<evidence type="ECO:0008006" key="4">
    <source>
        <dbReference type="Google" id="ProtNLM"/>
    </source>
</evidence>